<dbReference type="Proteomes" id="UP000012081">
    <property type="component" value="Unassembled WGS sequence"/>
</dbReference>
<gene>
    <name evidence="1" type="ORF">I532_17083</name>
</gene>
<proteinExistence type="predicted"/>
<dbReference type="RefSeq" id="WP_003389716.1">
    <property type="nucleotide sequence ID" value="NZ_APBN01000007.1"/>
</dbReference>
<evidence type="ECO:0000313" key="2">
    <source>
        <dbReference type="Proteomes" id="UP000012081"/>
    </source>
</evidence>
<dbReference type="OrthoDB" id="2463316at2"/>
<name>M8D5W7_9BACL</name>
<dbReference type="EMBL" id="APBN01000007">
    <property type="protein sequence ID" value="EMT51659.1"/>
    <property type="molecule type" value="Genomic_DNA"/>
</dbReference>
<dbReference type="AlphaFoldDB" id="M8D5W7"/>
<keyword evidence="2" id="KW-1185">Reference proteome</keyword>
<accession>M8D5W7</accession>
<sequence>MEIEFFLLASIGPDDYIEEYAYERLFDFITFVLLGRKTANGWEYYRLQLKPEMVPMQYRDVLFINGRAYQEGSDPWPSDDRTYTIRKKVTEFAVPRFDQMLAQARADALKPRAWDWSRDLIHHPKFTKQVAAYRKNKTSKNLNAVYQAVRKHYNLNRKQDSVEVIKSVLNHVK</sequence>
<evidence type="ECO:0000313" key="1">
    <source>
        <dbReference type="EMBL" id="EMT51659.1"/>
    </source>
</evidence>
<dbReference type="PATRIC" id="fig|1300222.3.peg.3580"/>
<dbReference type="STRING" id="1300222.I532_17083"/>
<organism evidence="1 2">
    <name type="scientific">Brevibacillus borstelensis AK1</name>
    <dbReference type="NCBI Taxonomy" id="1300222"/>
    <lineage>
        <taxon>Bacteria</taxon>
        <taxon>Bacillati</taxon>
        <taxon>Bacillota</taxon>
        <taxon>Bacilli</taxon>
        <taxon>Bacillales</taxon>
        <taxon>Paenibacillaceae</taxon>
        <taxon>Brevibacillus</taxon>
    </lineage>
</organism>
<comment type="caution">
    <text evidence="1">The sequence shown here is derived from an EMBL/GenBank/DDBJ whole genome shotgun (WGS) entry which is preliminary data.</text>
</comment>
<reference evidence="1 2" key="1">
    <citation type="submission" date="2013-03" db="EMBL/GenBank/DDBJ databases">
        <title>Assembly of a new bacterial strain Brevibacillus borstelensis AK1.</title>
        <authorList>
            <person name="Rajan I."/>
            <person name="PoliReddy D."/>
            <person name="Sugumar T."/>
            <person name="Rathinam K."/>
            <person name="Alqarawi S."/>
            <person name="Khalil A.B."/>
            <person name="Sivakumar N."/>
        </authorList>
    </citation>
    <scope>NUCLEOTIDE SEQUENCE [LARGE SCALE GENOMIC DNA]</scope>
    <source>
        <strain evidence="1 2">AK1</strain>
    </source>
</reference>
<protein>
    <submittedName>
        <fullName evidence="1">Uncharacterized protein</fullName>
    </submittedName>
</protein>